<dbReference type="EMBL" id="CP024087">
    <property type="protein sequence ID" value="AYF31095.1"/>
    <property type="molecule type" value="Genomic_DNA"/>
</dbReference>
<name>A0A386WRQ3_9ACTN</name>
<dbReference type="InterPro" id="IPR027417">
    <property type="entry name" value="P-loop_NTPase"/>
</dbReference>
<proteinExistence type="predicted"/>
<dbReference type="Gene3D" id="3.40.50.300">
    <property type="entry name" value="P-loop containing nucleotide triphosphate hydrolases"/>
    <property type="match status" value="1"/>
</dbReference>
<dbReference type="AlphaFoldDB" id="A0A386WRQ3"/>
<reference evidence="1 2" key="1">
    <citation type="submission" date="2017-10" db="EMBL/GenBank/DDBJ databases">
        <title>Integration of genomic and chemical information greatly accelerates assignment of the full stereostructure of myelolactone, a potent inhibitor of myeloma from a marine-derived Micromonospora.</title>
        <authorList>
            <person name="Kim M.C."/>
            <person name="Machado H."/>
            <person name="Jensen P.R."/>
            <person name="Fenical W."/>
        </authorList>
    </citation>
    <scope>NUCLEOTIDE SEQUENCE [LARGE SCALE GENOMIC DNA]</scope>
    <source>
        <strain evidence="1 2">CNY-010</strain>
    </source>
</reference>
<dbReference type="KEGG" id="mtua:CSH63_27380"/>
<evidence type="ECO:0000313" key="1">
    <source>
        <dbReference type="EMBL" id="AYF31095.1"/>
    </source>
</evidence>
<sequence length="546" mass="60111">MTTSTPPIDREYAERVREVYGLTCLPRWGTRRNFDRPTLGGKVAKVARAMGTPYMPWQRYSADIGLEIDLDSGLLAYRGVDLTVPRQSGKTTTVLSVAVHRANAWQRQRILYGAQTGTAAREKWEDEHLPLLEAARAFAGKYRVRKANGREAIIWTKTRSIHTLTTNRELSGHGKVLDLAMLDEYFAQVDYRLDQATGPAMITRLNAQKWRVSTAGTSRSVPFNAMRARGRAAVEQGRQSKIAFLDWCALPGMDRTDPAVWRTCMPALCPAPVRGVCRCSTEWRHTITEDAVFAELEAMAADLAEFDRAYLNIPREDGEVDRDPNVPTPEEWELLGDKDSVGAGVVAIGIDITPKRDHAAIVAAGFDAFGLPRIVVLEYGEGTGWLRDSVEKWHAELKPVAWVLDEKSPAATLVLPMDRAGIPRMKERKEDWERGHLWIPTVPQYGAACGDFTDAVRGGQLVHLEQAELTVAIDGAASRPLGDGLWAWARKIASADISPLVAASLALAALMRFQDLATRAQIAAAAAPSTPAPAGDLYRPTGRLNL</sequence>
<dbReference type="RefSeq" id="WP_120572704.1">
    <property type="nucleotide sequence ID" value="NZ_CP024087.1"/>
</dbReference>
<organism evidence="1 2">
    <name type="scientific">Micromonospora tulbaghiae</name>
    <dbReference type="NCBI Taxonomy" id="479978"/>
    <lineage>
        <taxon>Bacteria</taxon>
        <taxon>Bacillati</taxon>
        <taxon>Actinomycetota</taxon>
        <taxon>Actinomycetes</taxon>
        <taxon>Micromonosporales</taxon>
        <taxon>Micromonosporaceae</taxon>
        <taxon>Micromonospora</taxon>
    </lineage>
</organism>
<dbReference type="Proteomes" id="UP000267804">
    <property type="component" value="Chromosome"/>
</dbReference>
<evidence type="ECO:0000313" key="2">
    <source>
        <dbReference type="Proteomes" id="UP000267804"/>
    </source>
</evidence>
<protein>
    <submittedName>
        <fullName evidence="1">Terminase</fullName>
    </submittedName>
</protein>
<accession>A0A386WRQ3</accession>
<gene>
    <name evidence="1" type="ORF">CSH63_27380</name>
</gene>